<dbReference type="Proteomes" id="UP000032679">
    <property type="component" value="Unassembled WGS sequence"/>
</dbReference>
<reference evidence="2 3" key="1">
    <citation type="submission" date="2012-10" db="EMBL/GenBank/DDBJ databases">
        <title>Genome sequencing of Tanticharoenia sakaeratensis NBRC 103193.</title>
        <authorList>
            <person name="Azuma Y."/>
            <person name="Hadano H."/>
            <person name="Hirakawa H."/>
            <person name="Matsushita K."/>
        </authorList>
    </citation>
    <scope>NUCLEOTIDE SEQUENCE [LARGE SCALE GENOMIC DNA]</scope>
    <source>
        <strain evidence="2 3">NBRC 103193</strain>
    </source>
</reference>
<dbReference type="InterPro" id="IPR027939">
    <property type="entry name" value="NMT1/THI5"/>
</dbReference>
<keyword evidence="3" id="KW-1185">Reference proteome</keyword>
<sequence>MLPITRRTLLAGQAGAIAAFGLSRAARASGLRPLTINLAWYAQAPVGGFYQALARGFYRDAGLDVTIAMGGPQVNAVQLMLAGRCDFITGYDFQTLNGVARGMPLLTVGASFQHDVQGMILHQPAASLADLKGKRILIASSSHQTFWPWLSKRYGLSDTQLAPYTFNLQPFFTSPDVAFQGYASSEMFDVHKAGIPAAFFQFSDAGYPPYGTTIVTTKPFAGANSSVVTAFIRATMLGWRDYLHGDPGPGNALIRQASSKESPERIAFGIDALRTAQVLTGKTDPVAKLGTMTAARWQATRDFMVANGLLAADVPWQDAFSTRFADEAAVSAA</sequence>
<gene>
    <name evidence="2" type="ORF">Tasa_019_028</name>
</gene>
<dbReference type="GO" id="GO:0009228">
    <property type="term" value="P:thiamine biosynthetic process"/>
    <property type="evidence" value="ECO:0007669"/>
    <property type="project" value="InterPro"/>
</dbReference>
<evidence type="ECO:0000259" key="1">
    <source>
        <dbReference type="Pfam" id="PF09084"/>
    </source>
</evidence>
<dbReference type="SUPFAM" id="SSF53850">
    <property type="entry name" value="Periplasmic binding protein-like II"/>
    <property type="match status" value="1"/>
</dbReference>
<comment type="caution">
    <text evidence="2">The sequence shown here is derived from an EMBL/GenBank/DDBJ whole genome shotgun (WGS) entry which is preliminary data.</text>
</comment>
<dbReference type="RefSeq" id="WP_048848887.1">
    <property type="nucleotide sequence ID" value="NZ_BALE01000019.1"/>
</dbReference>
<dbReference type="PANTHER" id="PTHR31528:SF3">
    <property type="entry name" value="THIAMINE BIOSYNTHESIS PROTEIN HI_0357-RELATED"/>
    <property type="match status" value="1"/>
</dbReference>
<dbReference type="InterPro" id="IPR015168">
    <property type="entry name" value="SsuA/THI5"/>
</dbReference>
<proteinExistence type="predicted"/>
<feature type="domain" description="SsuA/THI5-like" evidence="1">
    <location>
        <begin position="47"/>
        <end position="242"/>
    </location>
</feature>
<dbReference type="InterPro" id="IPR006311">
    <property type="entry name" value="TAT_signal"/>
</dbReference>
<dbReference type="AlphaFoldDB" id="A0A0D6MM38"/>
<dbReference type="PROSITE" id="PS51318">
    <property type="entry name" value="TAT"/>
    <property type="match status" value="1"/>
</dbReference>
<dbReference type="EMBL" id="BALE01000019">
    <property type="protein sequence ID" value="GAN54343.1"/>
    <property type="molecule type" value="Genomic_DNA"/>
</dbReference>
<evidence type="ECO:0000313" key="3">
    <source>
        <dbReference type="Proteomes" id="UP000032679"/>
    </source>
</evidence>
<dbReference type="PANTHER" id="PTHR31528">
    <property type="entry name" value="4-AMINO-5-HYDROXYMETHYL-2-METHYLPYRIMIDINE PHOSPHATE SYNTHASE THI11-RELATED"/>
    <property type="match status" value="1"/>
</dbReference>
<dbReference type="Gene3D" id="3.40.190.10">
    <property type="entry name" value="Periplasmic binding protein-like II"/>
    <property type="match status" value="2"/>
</dbReference>
<protein>
    <submittedName>
        <fullName evidence="2">Nitrate/sulfonate/bicarbonate ABC transporter periplasmic protein</fullName>
    </submittedName>
</protein>
<organism evidence="2 3">
    <name type="scientific">Tanticharoenia sakaeratensis NBRC 103193</name>
    <dbReference type="NCBI Taxonomy" id="1231623"/>
    <lineage>
        <taxon>Bacteria</taxon>
        <taxon>Pseudomonadati</taxon>
        <taxon>Pseudomonadota</taxon>
        <taxon>Alphaproteobacteria</taxon>
        <taxon>Acetobacterales</taxon>
        <taxon>Acetobacteraceae</taxon>
        <taxon>Tanticharoenia</taxon>
    </lineage>
</organism>
<accession>A0A0D6MM38</accession>
<dbReference type="Pfam" id="PF09084">
    <property type="entry name" value="NMT1"/>
    <property type="match status" value="1"/>
</dbReference>
<name>A0A0D6MM38_9PROT</name>
<evidence type="ECO:0000313" key="2">
    <source>
        <dbReference type="EMBL" id="GAN54343.1"/>
    </source>
</evidence>
<dbReference type="OrthoDB" id="7431968at2"/>
<dbReference type="STRING" id="1231623.Tasa_019_028"/>